<evidence type="ECO:0000313" key="2">
    <source>
        <dbReference type="EMBL" id="RKF53101.1"/>
    </source>
</evidence>
<dbReference type="AlphaFoldDB" id="A0A420H6N2"/>
<keyword evidence="1" id="KW-0175">Coiled coil</keyword>
<organism evidence="2 3">
    <name type="scientific">Golovinomyces cichoracearum</name>
    <dbReference type="NCBI Taxonomy" id="62708"/>
    <lineage>
        <taxon>Eukaryota</taxon>
        <taxon>Fungi</taxon>
        <taxon>Dikarya</taxon>
        <taxon>Ascomycota</taxon>
        <taxon>Pezizomycotina</taxon>
        <taxon>Leotiomycetes</taxon>
        <taxon>Erysiphales</taxon>
        <taxon>Erysiphaceae</taxon>
        <taxon>Golovinomyces</taxon>
    </lineage>
</organism>
<name>A0A420H6N2_9PEZI</name>
<evidence type="ECO:0000313" key="3">
    <source>
        <dbReference type="Proteomes" id="UP000285405"/>
    </source>
</evidence>
<gene>
    <name evidence="2" type="ORF">GcC1_224021</name>
</gene>
<dbReference type="EMBL" id="MCBR01022463">
    <property type="protein sequence ID" value="RKF53101.1"/>
    <property type="molecule type" value="Genomic_DNA"/>
</dbReference>
<sequence>MPNDSAPAIFMDSHPDEQDGYLKSWLTTIRTNLTIAATGIVERGQKPGELRLKWYTHDGNVGYKDYPLEQYEKVREEFHSVLGLPEVRRAIVLGYPAQNPFILIGGSNPWVDKFEREKEQKQKMIRDQQKREAKLAAMGGEFLNIELLVRETEKEEQKRIQLEAEAEAKMVEEIIRKRQENNKVRYADEEEGLLSRKLS</sequence>
<reference evidence="2 3" key="1">
    <citation type="journal article" date="2018" name="BMC Genomics">
        <title>Comparative genome analyses reveal sequence features reflecting distinct modes of host-adaptation between dicot and monocot powdery mildew.</title>
        <authorList>
            <person name="Wu Y."/>
            <person name="Ma X."/>
            <person name="Pan Z."/>
            <person name="Kale S.D."/>
            <person name="Song Y."/>
            <person name="King H."/>
            <person name="Zhang Q."/>
            <person name="Presley C."/>
            <person name="Deng X."/>
            <person name="Wei C.I."/>
            <person name="Xiao S."/>
        </authorList>
    </citation>
    <scope>NUCLEOTIDE SEQUENCE [LARGE SCALE GENOMIC DNA]</scope>
    <source>
        <strain evidence="2">UCSC1</strain>
    </source>
</reference>
<proteinExistence type="predicted"/>
<comment type="caution">
    <text evidence="2">The sequence shown here is derived from an EMBL/GenBank/DDBJ whole genome shotgun (WGS) entry which is preliminary data.</text>
</comment>
<dbReference type="OrthoDB" id="3589080at2759"/>
<feature type="coiled-coil region" evidence="1">
    <location>
        <begin position="111"/>
        <end position="165"/>
    </location>
</feature>
<protein>
    <submittedName>
        <fullName evidence="2">Uncharacterized protein</fullName>
    </submittedName>
</protein>
<evidence type="ECO:0000256" key="1">
    <source>
        <dbReference type="SAM" id="Coils"/>
    </source>
</evidence>
<accession>A0A420H6N2</accession>
<dbReference type="Proteomes" id="UP000285405">
    <property type="component" value="Unassembled WGS sequence"/>
</dbReference>